<dbReference type="InterPro" id="IPR011703">
    <property type="entry name" value="ATPase_AAA-3"/>
</dbReference>
<dbReference type="Pfam" id="PF17863">
    <property type="entry name" value="AAA_lid_2"/>
    <property type="match status" value="1"/>
</dbReference>
<dbReference type="Pfam" id="PF07726">
    <property type="entry name" value="AAA_3"/>
    <property type="match status" value="1"/>
</dbReference>
<dbReference type="SMART" id="SM00382">
    <property type="entry name" value="AAA"/>
    <property type="match status" value="1"/>
</dbReference>
<comment type="caution">
    <text evidence="2">The sequence shown here is derived from an EMBL/GenBank/DDBJ whole genome shotgun (WGS) entry which is preliminary data.</text>
</comment>
<accession>A0A2S6H0T4</accession>
<protein>
    <submittedName>
        <fullName evidence="2">MoxR-like ATPase</fullName>
    </submittedName>
</protein>
<dbReference type="GO" id="GO:0016887">
    <property type="term" value="F:ATP hydrolysis activity"/>
    <property type="evidence" value="ECO:0007669"/>
    <property type="project" value="InterPro"/>
</dbReference>
<dbReference type="InterPro" id="IPR050764">
    <property type="entry name" value="CbbQ/NirQ/NorQ/GpvN"/>
</dbReference>
<dbReference type="GO" id="GO:0005524">
    <property type="term" value="F:ATP binding"/>
    <property type="evidence" value="ECO:0007669"/>
    <property type="project" value="InterPro"/>
</dbReference>
<proteinExistence type="predicted"/>
<evidence type="ECO:0000313" key="3">
    <source>
        <dbReference type="Proteomes" id="UP000239203"/>
    </source>
</evidence>
<dbReference type="SUPFAM" id="SSF52540">
    <property type="entry name" value="P-loop containing nucleoside triphosphate hydrolases"/>
    <property type="match status" value="1"/>
</dbReference>
<dbReference type="InterPro" id="IPR027417">
    <property type="entry name" value="P-loop_NTPase"/>
</dbReference>
<dbReference type="InterPro" id="IPR041628">
    <property type="entry name" value="ChlI/MoxR_AAA_lid"/>
</dbReference>
<dbReference type="Gene3D" id="3.40.50.300">
    <property type="entry name" value="P-loop containing nucleotide triphosphate hydrolases"/>
    <property type="match status" value="1"/>
</dbReference>
<evidence type="ECO:0000259" key="1">
    <source>
        <dbReference type="SMART" id="SM00382"/>
    </source>
</evidence>
<organism evidence="2 3">
    <name type="scientific">Actinokineospora auranticolor</name>
    <dbReference type="NCBI Taxonomy" id="155976"/>
    <lineage>
        <taxon>Bacteria</taxon>
        <taxon>Bacillati</taxon>
        <taxon>Actinomycetota</taxon>
        <taxon>Actinomycetes</taxon>
        <taxon>Pseudonocardiales</taxon>
        <taxon>Pseudonocardiaceae</taxon>
        <taxon>Actinokineospora</taxon>
    </lineage>
</organism>
<reference evidence="2 3" key="1">
    <citation type="submission" date="2018-02" db="EMBL/GenBank/DDBJ databases">
        <title>Genomic Encyclopedia of Archaeal and Bacterial Type Strains, Phase II (KMG-II): from individual species to whole genera.</title>
        <authorList>
            <person name="Goeker M."/>
        </authorList>
    </citation>
    <scope>NUCLEOTIDE SEQUENCE [LARGE SCALE GENOMIC DNA]</scope>
    <source>
        <strain evidence="2 3">YU 961-1</strain>
    </source>
</reference>
<feature type="domain" description="AAA+ ATPase" evidence="1">
    <location>
        <begin position="39"/>
        <end position="181"/>
    </location>
</feature>
<dbReference type="PANTHER" id="PTHR42759:SF5">
    <property type="entry name" value="METHANOL DEHYDROGENASE REGULATOR"/>
    <property type="match status" value="1"/>
</dbReference>
<dbReference type="AlphaFoldDB" id="A0A2S6H0T4"/>
<gene>
    <name evidence="2" type="ORF">CLV40_101281</name>
</gene>
<keyword evidence="3" id="KW-1185">Reference proteome</keyword>
<dbReference type="EMBL" id="PTIX01000001">
    <property type="protein sequence ID" value="PPK71095.1"/>
    <property type="molecule type" value="Genomic_DNA"/>
</dbReference>
<dbReference type="RefSeq" id="WP_245930934.1">
    <property type="nucleotide sequence ID" value="NZ_CP154825.1"/>
</dbReference>
<dbReference type="CDD" id="cd00009">
    <property type="entry name" value="AAA"/>
    <property type="match status" value="1"/>
</dbReference>
<name>A0A2S6H0T4_9PSEU</name>
<dbReference type="PIRSF" id="PIRSF002849">
    <property type="entry name" value="AAA_ATPase_chaperone_MoxR_prd"/>
    <property type="match status" value="1"/>
</dbReference>
<dbReference type="Proteomes" id="UP000239203">
    <property type="component" value="Unassembled WGS sequence"/>
</dbReference>
<dbReference type="Gene3D" id="1.10.8.80">
    <property type="entry name" value="Magnesium chelatase subunit I, C-Terminal domain"/>
    <property type="match status" value="1"/>
</dbReference>
<evidence type="ECO:0000313" key="2">
    <source>
        <dbReference type="EMBL" id="PPK71095.1"/>
    </source>
</evidence>
<dbReference type="InterPro" id="IPR003593">
    <property type="entry name" value="AAA+_ATPase"/>
</dbReference>
<sequence>MALSPGGFRDGFAELADNVEKHIHGKPDAVRLALVCFFAEGHLLIEGAPGVAKTSLAKAIAGSVHGGTARRVQFTPDLLPTDITGVDVFNEQTRRFEFRPGPVFSNVLIGDEINRAPPRTQAALLQAMAEREVTAGLTTHPIDPPFFCVATQNPYEHQGTYPLPESQLDRFLMRIRIGYPDPVAEKVIVAQGIANGHVLPVKPVLSLDEARRLLAMPATVEVNEPLRDYLVGIAAAIRAHPKALGGISPRATIALARAAQVVAAAAGRPFAAPGDVKDVAVPVLAHRLPLSPAAALAGTSAEDVLAEVLDAVPVPRRTG</sequence>
<dbReference type="PANTHER" id="PTHR42759">
    <property type="entry name" value="MOXR FAMILY PROTEIN"/>
    <property type="match status" value="1"/>
</dbReference>